<organism evidence="2 3">
    <name type="scientific">Bifidobacterium angulatum DSM 20098 = JCM 7096</name>
    <dbReference type="NCBI Taxonomy" id="518635"/>
    <lineage>
        <taxon>Bacteria</taxon>
        <taxon>Bacillati</taxon>
        <taxon>Actinomycetota</taxon>
        <taxon>Actinomycetes</taxon>
        <taxon>Bifidobacteriales</taxon>
        <taxon>Bifidobacteriaceae</taxon>
        <taxon>Bifidobacterium</taxon>
    </lineage>
</organism>
<feature type="transmembrane region" description="Helical" evidence="1">
    <location>
        <begin position="12"/>
        <end position="32"/>
    </location>
</feature>
<evidence type="ECO:0008006" key="4">
    <source>
        <dbReference type="Google" id="ProtNLM"/>
    </source>
</evidence>
<gene>
    <name evidence="2" type="ORF">BIFANG_03228</name>
</gene>
<comment type="caution">
    <text evidence="2">The sequence shown here is derived from an EMBL/GenBank/DDBJ whole genome shotgun (WGS) entry which is preliminary data.</text>
</comment>
<dbReference type="Pfam" id="PF06541">
    <property type="entry name" value="ABC_trans_CmpB"/>
    <property type="match status" value="1"/>
</dbReference>
<dbReference type="Proteomes" id="UP000006408">
    <property type="component" value="Unassembled WGS sequence"/>
</dbReference>
<reference evidence="2" key="1">
    <citation type="submission" date="2009-04" db="EMBL/GenBank/DDBJ databases">
        <authorList>
            <person name="Weinstock G."/>
            <person name="Sodergren E."/>
            <person name="Clifton S."/>
            <person name="Fulton L."/>
            <person name="Fulton B."/>
            <person name="Courtney L."/>
            <person name="Fronick C."/>
            <person name="Harrison M."/>
            <person name="Strong C."/>
            <person name="Farmer C."/>
            <person name="Delahaunty K."/>
            <person name="Markovic C."/>
            <person name="Hall O."/>
            <person name="Minx P."/>
            <person name="Tomlinson C."/>
            <person name="Mitreva M."/>
            <person name="Nelson J."/>
            <person name="Hou S."/>
            <person name="Wollam A."/>
            <person name="Pepin K.H."/>
            <person name="Johnson M."/>
            <person name="Bhonagiri V."/>
            <person name="Nash W.E."/>
            <person name="Warren W."/>
            <person name="Chinwalla A."/>
            <person name="Mardis E.R."/>
            <person name="Wilson R.K."/>
        </authorList>
    </citation>
    <scope>NUCLEOTIDE SEQUENCE [LARGE SCALE GENOMIC DNA]</scope>
    <source>
        <strain evidence="2">DSM 20098</strain>
    </source>
</reference>
<proteinExistence type="predicted"/>
<dbReference type="AlphaFoldDB" id="C4FFW3"/>
<dbReference type="eggNOG" id="COG4905">
    <property type="taxonomic scope" value="Bacteria"/>
</dbReference>
<dbReference type="HOGENOM" id="CLU_055257_2_2_11"/>
<dbReference type="PATRIC" id="fig|518635.7.peg.1122"/>
<evidence type="ECO:0000313" key="2">
    <source>
        <dbReference type="EMBL" id="EEP20659.1"/>
    </source>
</evidence>
<keyword evidence="3" id="KW-1185">Reference proteome</keyword>
<evidence type="ECO:0000313" key="3">
    <source>
        <dbReference type="Proteomes" id="UP000006408"/>
    </source>
</evidence>
<accession>C4FFW3</accession>
<sequence length="266" mass="30307">MSLEAFMPNIEYLLLWFLLYSCVGWVYESVLVSVLERRWVNRGFLNGPICPIYGAGAVLGILLLSGLRDHPVIIFLISALGASVLEFVTSWAMEKIFHARWWDYSDYRFNIQGRVSLLGAVVFGAAGVALIELAQPWVAQWTMLVPMRALHALCLCFIVLFVIDMIVTIRGMVNLSESLRNFSEMIQSAAEHTGESCQWGKDVLLQKIHEWSSSSQEILASMRSSAMKTLNRQQRRMIQAFPNLRSTESVKESKIMETVRELLRRK</sequence>
<dbReference type="EMBL" id="ABYS02000009">
    <property type="protein sequence ID" value="EEP20659.1"/>
    <property type="molecule type" value="Genomic_DNA"/>
</dbReference>
<feature type="transmembrane region" description="Helical" evidence="1">
    <location>
        <begin position="150"/>
        <end position="173"/>
    </location>
</feature>
<feature type="transmembrane region" description="Helical" evidence="1">
    <location>
        <begin position="73"/>
        <end position="94"/>
    </location>
</feature>
<keyword evidence="1" id="KW-0472">Membrane</keyword>
<dbReference type="STRING" id="1683.Bang102_007765"/>
<protein>
    <recommendedName>
        <fullName evidence="4">Transporter</fullName>
    </recommendedName>
</protein>
<feature type="transmembrane region" description="Helical" evidence="1">
    <location>
        <begin position="115"/>
        <end position="138"/>
    </location>
</feature>
<feature type="transmembrane region" description="Helical" evidence="1">
    <location>
        <begin position="44"/>
        <end position="67"/>
    </location>
</feature>
<keyword evidence="1" id="KW-0812">Transmembrane</keyword>
<dbReference type="InterPro" id="IPR010540">
    <property type="entry name" value="CmpB_TMEM229"/>
</dbReference>
<keyword evidence="1" id="KW-1133">Transmembrane helix</keyword>
<evidence type="ECO:0000256" key="1">
    <source>
        <dbReference type="SAM" id="Phobius"/>
    </source>
</evidence>
<name>C4FFW3_9BIFI</name>